<sequence>MRHLNYILSPLDQFEVRDLFSLNANLLGNLHLSLTNIGLYLTISIFLILTYSLLSTNNNKIIPNN</sequence>
<keyword evidence="7" id="KW-0375">Hydrogen ion transport</keyword>
<comment type="similarity">
    <text evidence="2">Belongs to the ATPase A chain family.</text>
</comment>
<evidence type="ECO:0000256" key="5">
    <source>
        <dbReference type="ARBA" id="ARBA00022547"/>
    </source>
</evidence>
<dbReference type="OrthoDB" id="5976622at2759"/>
<name>A0A9W4I3K8_PENOL</name>
<evidence type="ECO:0000256" key="7">
    <source>
        <dbReference type="ARBA" id="ARBA00022781"/>
    </source>
</evidence>
<organism evidence="14 15">
    <name type="scientific">Penicillium olsonii</name>
    <dbReference type="NCBI Taxonomy" id="99116"/>
    <lineage>
        <taxon>Eukaryota</taxon>
        <taxon>Fungi</taxon>
        <taxon>Dikarya</taxon>
        <taxon>Ascomycota</taxon>
        <taxon>Pezizomycotina</taxon>
        <taxon>Eurotiomycetes</taxon>
        <taxon>Eurotiomycetidae</taxon>
        <taxon>Eurotiales</taxon>
        <taxon>Aspergillaceae</taxon>
        <taxon>Penicillium</taxon>
    </lineage>
</organism>
<keyword evidence="8 13" id="KW-1133">Transmembrane helix</keyword>
<evidence type="ECO:0000256" key="3">
    <source>
        <dbReference type="ARBA" id="ARBA00021312"/>
    </source>
</evidence>
<proteinExistence type="inferred from homology"/>
<keyword evidence="15" id="KW-1185">Reference proteome</keyword>
<dbReference type="PANTHER" id="PTHR11410:SF0">
    <property type="entry name" value="ATP SYNTHASE SUBUNIT A"/>
    <property type="match status" value="1"/>
</dbReference>
<evidence type="ECO:0000256" key="6">
    <source>
        <dbReference type="ARBA" id="ARBA00022692"/>
    </source>
</evidence>
<keyword evidence="5" id="KW-0138">CF(0)</keyword>
<dbReference type="PANTHER" id="PTHR11410">
    <property type="entry name" value="ATP SYNTHASE SUBUNIT A"/>
    <property type="match status" value="1"/>
</dbReference>
<dbReference type="AlphaFoldDB" id="A0A9W4I3K8"/>
<dbReference type="EMBL" id="CAJVOS010000057">
    <property type="protein sequence ID" value="CAG8215396.1"/>
    <property type="molecule type" value="Genomic_DNA"/>
</dbReference>
<accession>A0A9W4I3K8</accession>
<keyword evidence="11" id="KW-0066">ATP synthesis</keyword>
<keyword evidence="9" id="KW-0406">Ion transport</keyword>
<comment type="caution">
    <text evidence="14">The sequence shown here is derived from an EMBL/GenBank/DDBJ whole genome shotgun (WGS) entry which is preliminary data.</text>
</comment>
<keyword evidence="4" id="KW-0813">Transport</keyword>
<dbReference type="GO" id="GO:0046933">
    <property type="term" value="F:proton-transporting ATP synthase activity, rotational mechanism"/>
    <property type="evidence" value="ECO:0007669"/>
    <property type="project" value="TreeGrafter"/>
</dbReference>
<protein>
    <recommendedName>
        <fullName evidence="3">ATP synthase subunit a</fullName>
    </recommendedName>
    <alternativeName>
        <fullName evidence="12">F-ATPase protein 6</fullName>
    </alternativeName>
</protein>
<dbReference type="GO" id="GO:0045259">
    <property type="term" value="C:proton-transporting ATP synthase complex"/>
    <property type="evidence" value="ECO:0007669"/>
    <property type="project" value="UniProtKB-KW"/>
</dbReference>
<dbReference type="InterPro" id="IPR045083">
    <property type="entry name" value="ATP_synth_F0_asu_bact/mt"/>
</dbReference>
<evidence type="ECO:0000256" key="13">
    <source>
        <dbReference type="SAM" id="Phobius"/>
    </source>
</evidence>
<gene>
    <name evidence="14" type="ORF">POLS_LOCUS7958</name>
</gene>
<evidence type="ECO:0000256" key="4">
    <source>
        <dbReference type="ARBA" id="ARBA00022448"/>
    </source>
</evidence>
<evidence type="ECO:0000256" key="9">
    <source>
        <dbReference type="ARBA" id="ARBA00023065"/>
    </source>
</evidence>
<feature type="transmembrane region" description="Helical" evidence="13">
    <location>
        <begin position="37"/>
        <end position="54"/>
    </location>
</feature>
<comment type="subcellular location">
    <subcellularLocation>
        <location evidence="1">Mitochondrion inner membrane</location>
        <topology evidence="1">Multi-pass membrane protein</topology>
    </subcellularLocation>
</comment>
<dbReference type="GO" id="GO:0005743">
    <property type="term" value="C:mitochondrial inner membrane"/>
    <property type="evidence" value="ECO:0007669"/>
    <property type="project" value="UniProtKB-SubCell"/>
</dbReference>
<dbReference type="Proteomes" id="UP001153618">
    <property type="component" value="Unassembled WGS sequence"/>
</dbReference>
<evidence type="ECO:0000256" key="10">
    <source>
        <dbReference type="ARBA" id="ARBA00023136"/>
    </source>
</evidence>
<evidence type="ECO:0000313" key="15">
    <source>
        <dbReference type="Proteomes" id="UP001153618"/>
    </source>
</evidence>
<evidence type="ECO:0000256" key="8">
    <source>
        <dbReference type="ARBA" id="ARBA00022989"/>
    </source>
</evidence>
<keyword evidence="10 13" id="KW-0472">Membrane</keyword>
<evidence type="ECO:0000256" key="11">
    <source>
        <dbReference type="ARBA" id="ARBA00023310"/>
    </source>
</evidence>
<evidence type="ECO:0000313" key="14">
    <source>
        <dbReference type="EMBL" id="CAG8215396.1"/>
    </source>
</evidence>
<evidence type="ECO:0000256" key="1">
    <source>
        <dbReference type="ARBA" id="ARBA00004448"/>
    </source>
</evidence>
<reference evidence="14" key="1">
    <citation type="submission" date="2021-07" db="EMBL/GenBank/DDBJ databases">
        <authorList>
            <person name="Branca A.L. A."/>
        </authorList>
    </citation>
    <scope>NUCLEOTIDE SEQUENCE</scope>
</reference>
<keyword evidence="6 13" id="KW-0812">Transmembrane</keyword>
<evidence type="ECO:0000256" key="12">
    <source>
        <dbReference type="ARBA" id="ARBA00032954"/>
    </source>
</evidence>
<evidence type="ECO:0000256" key="2">
    <source>
        <dbReference type="ARBA" id="ARBA00006810"/>
    </source>
</evidence>